<gene>
    <name evidence="7" type="ORF">IWQ60_000206</name>
</gene>
<feature type="region of interest" description="Disordered" evidence="5">
    <location>
        <begin position="270"/>
        <end position="289"/>
    </location>
</feature>
<comment type="subcellular location">
    <subcellularLocation>
        <location evidence="1">Membrane</location>
        <topology evidence="1">Multi-pass membrane protein</topology>
    </subcellularLocation>
</comment>
<keyword evidence="3 6" id="KW-1133">Transmembrane helix</keyword>
<evidence type="ECO:0000256" key="6">
    <source>
        <dbReference type="SAM" id="Phobius"/>
    </source>
</evidence>
<evidence type="ECO:0000256" key="5">
    <source>
        <dbReference type="SAM" id="MobiDB-lite"/>
    </source>
</evidence>
<dbReference type="AlphaFoldDB" id="A0A9W8AM26"/>
<evidence type="ECO:0000256" key="4">
    <source>
        <dbReference type="ARBA" id="ARBA00023136"/>
    </source>
</evidence>
<evidence type="ECO:0000313" key="8">
    <source>
        <dbReference type="Proteomes" id="UP001150569"/>
    </source>
</evidence>
<dbReference type="Pfam" id="PF04193">
    <property type="entry name" value="PQ-loop"/>
    <property type="match status" value="2"/>
</dbReference>
<protein>
    <recommendedName>
        <fullName evidence="9">PQ loop repeat protein</fullName>
    </recommendedName>
</protein>
<feature type="transmembrane region" description="Helical" evidence="6">
    <location>
        <begin position="170"/>
        <end position="188"/>
    </location>
</feature>
<dbReference type="OrthoDB" id="19344at2759"/>
<dbReference type="PANTHER" id="PTHR16201">
    <property type="entry name" value="SEVEN TRANSMEMBRANE PROTEIN 1-RELATED"/>
    <property type="match status" value="1"/>
</dbReference>
<evidence type="ECO:0000313" key="7">
    <source>
        <dbReference type="EMBL" id="KAJ1930510.1"/>
    </source>
</evidence>
<evidence type="ECO:0000256" key="1">
    <source>
        <dbReference type="ARBA" id="ARBA00004141"/>
    </source>
</evidence>
<evidence type="ECO:0000256" key="3">
    <source>
        <dbReference type="ARBA" id="ARBA00022989"/>
    </source>
</evidence>
<reference evidence="7" key="1">
    <citation type="submission" date="2022-07" db="EMBL/GenBank/DDBJ databases">
        <title>Phylogenomic reconstructions and comparative analyses of Kickxellomycotina fungi.</title>
        <authorList>
            <person name="Reynolds N.K."/>
            <person name="Stajich J.E."/>
            <person name="Barry K."/>
            <person name="Grigoriev I.V."/>
            <person name="Crous P."/>
            <person name="Smith M.E."/>
        </authorList>
    </citation>
    <scope>NUCLEOTIDE SEQUENCE</scope>
    <source>
        <strain evidence="7">RSA 861</strain>
    </source>
</reference>
<dbReference type="InterPro" id="IPR006603">
    <property type="entry name" value="PQ-loop_rpt"/>
</dbReference>
<comment type="caution">
    <text evidence="7">The sequence shown here is derived from an EMBL/GenBank/DDBJ whole genome shotgun (WGS) entry which is preliminary data.</text>
</comment>
<feature type="transmembrane region" description="Helical" evidence="6">
    <location>
        <begin position="134"/>
        <end position="158"/>
    </location>
</feature>
<evidence type="ECO:0008006" key="9">
    <source>
        <dbReference type="Google" id="ProtNLM"/>
    </source>
</evidence>
<feature type="transmembrane region" description="Helical" evidence="6">
    <location>
        <begin position="233"/>
        <end position="255"/>
    </location>
</feature>
<dbReference type="PANTHER" id="PTHR16201:SF11">
    <property type="entry name" value="PQ-LOOP REPEAT-CONTAINING PROTEIN"/>
    <property type="match status" value="1"/>
</dbReference>
<feature type="transmembrane region" description="Helical" evidence="6">
    <location>
        <begin position="94"/>
        <end position="113"/>
    </location>
</feature>
<feature type="compositionally biased region" description="Polar residues" evidence="5">
    <location>
        <begin position="273"/>
        <end position="289"/>
    </location>
</feature>
<dbReference type="InterPro" id="IPR051415">
    <property type="entry name" value="LAAT-1"/>
</dbReference>
<keyword evidence="8" id="KW-1185">Reference proteome</keyword>
<keyword evidence="4 6" id="KW-0472">Membrane</keyword>
<proteinExistence type="predicted"/>
<feature type="transmembrane region" description="Helical" evidence="6">
    <location>
        <begin position="200"/>
        <end position="221"/>
    </location>
</feature>
<name>A0A9W8AM26_9FUNG</name>
<sequence>MAEQCVQPPHHAYHTCLGVVLCLGTFVSYLPQCVKIVSRRSSEGYSPYFLLLGTVSGFGKVNNIILLQLGAFLCCPTWGVGSCLINTLGTWQIFIQWSAFFAVFVLYYLYFPGHLKDVPSVAANNLIQVSPEWAAARVVGLVVVCLMTVTTAVSVAVVTSYGPQAWVVRSWAGALGIASLAIACLQYVPQIWKTWHRRSVGALSIPAMLLQTPGGYLFAYSIYVRPGANWTSWISYVLAASLQGVLLVLCIAWNYRDRRRETAVLDGHRSAEQRSAATERSTLLTSDRP</sequence>
<accession>A0A9W8AM26</accession>
<dbReference type="GO" id="GO:0016020">
    <property type="term" value="C:membrane"/>
    <property type="evidence" value="ECO:0007669"/>
    <property type="project" value="UniProtKB-SubCell"/>
</dbReference>
<keyword evidence="2 6" id="KW-0812">Transmembrane</keyword>
<dbReference type="EMBL" id="JANBPT010000005">
    <property type="protein sequence ID" value="KAJ1930510.1"/>
    <property type="molecule type" value="Genomic_DNA"/>
</dbReference>
<dbReference type="Proteomes" id="UP001150569">
    <property type="component" value="Unassembled WGS sequence"/>
</dbReference>
<organism evidence="7 8">
    <name type="scientific">Tieghemiomyces parasiticus</name>
    <dbReference type="NCBI Taxonomy" id="78921"/>
    <lineage>
        <taxon>Eukaryota</taxon>
        <taxon>Fungi</taxon>
        <taxon>Fungi incertae sedis</taxon>
        <taxon>Zoopagomycota</taxon>
        <taxon>Kickxellomycotina</taxon>
        <taxon>Dimargaritomycetes</taxon>
        <taxon>Dimargaritales</taxon>
        <taxon>Dimargaritaceae</taxon>
        <taxon>Tieghemiomyces</taxon>
    </lineage>
</organism>
<feature type="transmembrane region" description="Helical" evidence="6">
    <location>
        <begin position="12"/>
        <end position="30"/>
    </location>
</feature>
<dbReference type="Gene3D" id="1.20.1280.290">
    <property type="match status" value="2"/>
</dbReference>
<evidence type="ECO:0000256" key="2">
    <source>
        <dbReference type="ARBA" id="ARBA00022692"/>
    </source>
</evidence>
<dbReference type="SMART" id="SM00679">
    <property type="entry name" value="CTNS"/>
    <property type="match status" value="2"/>
</dbReference>